<proteinExistence type="inferred from homology"/>
<dbReference type="SUPFAM" id="SSF51735">
    <property type="entry name" value="NAD(P)-binding Rossmann-fold domains"/>
    <property type="match status" value="1"/>
</dbReference>
<organism evidence="3 4">
    <name type="scientific">Neorhizobium galegae bv. officinalis bv. officinalis str. HAMBI 1141</name>
    <dbReference type="NCBI Taxonomy" id="1028801"/>
    <lineage>
        <taxon>Bacteria</taxon>
        <taxon>Pseudomonadati</taxon>
        <taxon>Pseudomonadota</taxon>
        <taxon>Alphaproteobacteria</taxon>
        <taxon>Hyphomicrobiales</taxon>
        <taxon>Rhizobiaceae</taxon>
        <taxon>Rhizobium/Agrobacterium group</taxon>
        <taxon>Neorhizobium</taxon>
    </lineage>
</organism>
<dbReference type="InterPro" id="IPR002347">
    <property type="entry name" value="SDR_fam"/>
</dbReference>
<dbReference type="FunFam" id="3.40.50.720:FF:000173">
    <property type="entry name" value="3-oxoacyl-[acyl-carrier protein] reductase"/>
    <property type="match status" value="1"/>
</dbReference>
<sequence length="263" mass="27472">MATPVSPFAPVSQIAIVTGGTSGIGLACVRRLLSSGYRVALFSQQSYRVDEAKALLTSYFDRDNVIAETVDIRNVGAIARFVRMVIDRWGTPSVLICSAAYSPKRNGAPARFDAIALEEWNDVLSVNLTGAMVCCQTVVPAMASQGFGRIVFIGSVAARTMPRIAGASYVASKAGLAGLARTLVNEYAGRGVTVNTIAPGRILTEMTMPSDSPANRAALARIPAGRLGQPDDVAAAVEFLTSASAGFINGAILDVNGGEFLPT</sequence>
<dbReference type="NCBIfam" id="NF009466">
    <property type="entry name" value="PRK12826.1-2"/>
    <property type="match status" value="1"/>
</dbReference>
<gene>
    <name evidence="3" type="ORF">RG1141_PB01200</name>
</gene>
<dbReference type="CDD" id="cd05233">
    <property type="entry name" value="SDR_c"/>
    <property type="match status" value="1"/>
</dbReference>
<dbReference type="PRINTS" id="PR00081">
    <property type="entry name" value="GDHRDH"/>
</dbReference>
<evidence type="ECO:0000256" key="1">
    <source>
        <dbReference type="ARBA" id="ARBA00006484"/>
    </source>
</evidence>
<geneLocation type="plasmid" evidence="4">
    <name>III</name>
</geneLocation>
<dbReference type="PANTHER" id="PTHR42760:SF129">
    <property type="entry name" value="OXIDOREDUCTASE"/>
    <property type="match status" value="1"/>
</dbReference>
<dbReference type="HOGENOM" id="CLU_010194_1_3_5"/>
<dbReference type="PANTHER" id="PTHR42760">
    <property type="entry name" value="SHORT-CHAIN DEHYDROGENASES/REDUCTASES FAMILY MEMBER"/>
    <property type="match status" value="1"/>
</dbReference>
<dbReference type="InterPro" id="IPR036291">
    <property type="entry name" value="NAD(P)-bd_dom_sf"/>
</dbReference>
<dbReference type="GO" id="GO:0030497">
    <property type="term" value="P:fatty acid elongation"/>
    <property type="evidence" value="ECO:0007669"/>
    <property type="project" value="TreeGrafter"/>
</dbReference>
<evidence type="ECO:0000313" key="3">
    <source>
        <dbReference type="EMBL" id="CDN58468.1"/>
    </source>
</evidence>
<accession>A0A068TJH7</accession>
<comment type="similarity">
    <text evidence="1">Belongs to the short-chain dehydrogenases/reductases (SDR) family.</text>
</comment>
<reference evidence="4" key="1">
    <citation type="journal article" date="2014" name="BMC Genomics">
        <title>Genome sequencing of two Neorhizobium galegae strains reveals a noeT gene responsible for the unusual acetylation of the nodulation factors.</title>
        <authorList>
            <person name="Osterman J."/>
            <person name="Marsh J."/>
            <person name="Laine P.K."/>
            <person name="Zeng Z."/>
            <person name="Alatalo E."/>
            <person name="Sullivan J.T."/>
            <person name="Young J.P."/>
            <person name="Thomas-Oates J."/>
            <person name="Paulin L."/>
            <person name="Lindstrom K."/>
        </authorList>
    </citation>
    <scope>NUCLEOTIDE SEQUENCE [LARGE SCALE GENOMIC DNA]</scope>
    <source>
        <strain evidence="4">HAMBI 1141</strain>
        <plasmid evidence="4">III</plasmid>
    </source>
</reference>
<dbReference type="Gene3D" id="3.40.50.720">
    <property type="entry name" value="NAD(P)-binding Rossmann-like Domain"/>
    <property type="match status" value="1"/>
</dbReference>
<dbReference type="PATRIC" id="fig|1028801.3.peg.6258"/>
<evidence type="ECO:0000256" key="2">
    <source>
        <dbReference type="ARBA" id="ARBA00023002"/>
    </source>
</evidence>
<keyword evidence="3" id="KW-0614">Plasmid</keyword>
<keyword evidence="2" id="KW-0560">Oxidoreductase</keyword>
<dbReference type="Pfam" id="PF13561">
    <property type="entry name" value="adh_short_C2"/>
    <property type="match status" value="1"/>
</dbReference>
<evidence type="ECO:0000313" key="4">
    <source>
        <dbReference type="Proteomes" id="UP000028186"/>
    </source>
</evidence>
<dbReference type="EMBL" id="HG938357">
    <property type="protein sequence ID" value="CDN58468.1"/>
    <property type="molecule type" value="Genomic_DNA"/>
</dbReference>
<name>A0A068TJH7_NEOGA</name>
<dbReference type="Proteomes" id="UP000028186">
    <property type="component" value="Plasmid pHAMBI1141b"/>
</dbReference>
<protein>
    <submittedName>
        <fullName evidence="3">3-oxoacyl-(Acyl-carrier-protein) reductase</fullName>
    </submittedName>
</protein>
<dbReference type="GO" id="GO:0016616">
    <property type="term" value="F:oxidoreductase activity, acting on the CH-OH group of donors, NAD or NADP as acceptor"/>
    <property type="evidence" value="ECO:0007669"/>
    <property type="project" value="TreeGrafter"/>
</dbReference>
<dbReference type="AlphaFoldDB" id="A0A068TJH7"/>
<dbReference type="KEGG" id="ngl:RG1141_PB01200"/>
<dbReference type="RefSeq" id="WP_040126019.1">
    <property type="nucleotide sequence ID" value="NZ_HG938357.1"/>
</dbReference>